<sequence length="142" mass="15541">MKRGQSRADRRRLLAFLTRVRVLLAAGLGVAWLIPLLIRGQHPALRMASAVPLVAIIGYAALDGTRAVQRSVRNRRLTAMVEPAGPPIEEIAASLRQLLWDHDEMLRSREKVGPAGRLLHELASAGLVLPRSVVLLAPDNLL</sequence>
<evidence type="ECO:0000313" key="2">
    <source>
        <dbReference type="EMBL" id="TCO17032.1"/>
    </source>
</evidence>
<accession>A0ABY2BFD8</accession>
<feature type="transmembrane region" description="Helical" evidence="1">
    <location>
        <begin position="44"/>
        <end position="62"/>
    </location>
</feature>
<comment type="caution">
    <text evidence="2">The sequence shown here is derived from an EMBL/GenBank/DDBJ whole genome shotgun (WGS) entry which is preliminary data.</text>
</comment>
<keyword evidence="1" id="KW-0812">Transmembrane</keyword>
<evidence type="ECO:0000256" key="1">
    <source>
        <dbReference type="SAM" id="Phobius"/>
    </source>
</evidence>
<proteinExistence type="predicted"/>
<gene>
    <name evidence="2" type="ORF">EV644_11552</name>
</gene>
<keyword evidence="3" id="KW-1185">Reference proteome</keyword>
<reference evidence="2 3" key="1">
    <citation type="journal article" date="2015" name="Stand. Genomic Sci.">
        <title>Genomic Encyclopedia of Bacterial and Archaeal Type Strains, Phase III: the genomes of soil and plant-associated and newly described type strains.</title>
        <authorList>
            <person name="Whitman W.B."/>
            <person name="Woyke T."/>
            <person name="Klenk H.P."/>
            <person name="Zhou Y."/>
            <person name="Lilburn T.G."/>
            <person name="Beck B.J."/>
            <person name="De Vos P."/>
            <person name="Vandamme P."/>
            <person name="Eisen J.A."/>
            <person name="Garrity G."/>
            <person name="Hugenholtz P."/>
            <person name="Kyrpides N.C."/>
        </authorList>
    </citation>
    <scope>NUCLEOTIDE SEQUENCE [LARGE SCALE GENOMIC DNA]</scope>
    <source>
        <strain evidence="2 3">VKM Ac-2538</strain>
    </source>
</reference>
<keyword evidence="1" id="KW-1133">Transmembrane helix</keyword>
<dbReference type="EMBL" id="SLWM01000015">
    <property type="protein sequence ID" value="TCO17032.1"/>
    <property type="molecule type" value="Genomic_DNA"/>
</dbReference>
<organism evidence="2 3">
    <name type="scientific">Kribbella orskensis</name>
    <dbReference type="NCBI Taxonomy" id="2512216"/>
    <lineage>
        <taxon>Bacteria</taxon>
        <taxon>Bacillati</taxon>
        <taxon>Actinomycetota</taxon>
        <taxon>Actinomycetes</taxon>
        <taxon>Propionibacteriales</taxon>
        <taxon>Kribbellaceae</taxon>
        <taxon>Kribbella</taxon>
    </lineage>
</organism>
<name>A0ABY2BFD8_9ACTN</name>
<protein>
    <submittedName>
        <fullName evidence="2">Uncharacterized protein</fullName>
    </submittedName>
</protein>
<keyword evidence="1" id="KW-0472">Membrane</keyword>
<evidence type="ECO:0000313" key="3">
    <source>
        <dbReference type="Proteomes" id="UP000295818"/>
    </source>
</evidence>
<feature type="transmembrane region" description="Helical" evidence="1">
    <location>
        <begin position="20"/>
        <end position="38"/>
    </location>
</feature>
<dbReference type="Proteomes" id="UP000295818">
    <property type="component" value="Unassembled WGS sequence"/>
</dbReference>